<sequence length="303" mass="31919">MDPLSRASLASAVDLSSLRNKPAATGENAAQSGSTIAVPDVVAVATEENLRSFVAVSNSVPVVIEFHASWSEQSASLKTKLESAVRSMSPRLLLVRIDAEANPQLTQVFGVAEIPAVVALIKGQPVPLFNGDQSAEAISAVMNRLIEVATENGLAGTLKVSTETKEAAEPMLPPLHQAAYDAIGSGDYQAAKTFYEKAIAQNPADKLAQAGLAQVGLLIRTQDTDFESVVSSPAVTDEEVLAKADALVAIGQPAAGFATILDAFSASEHKDILRARLLELFEVIGAEDESVINARKRLTMLLF</sequence>
<dbReference type="SUPFAM" id="SSF52833">
    <property type="entry name" value="Thioredoxin-like"/>
    <property type="match status" value="1"/>
</dbReference>
<name>A0A1D9DYI2_9MICO</name>
<dbReference type="OrthoDB" id="5181746at2"/>
<reference evidence="4 5" key="1">
    <citation type="journal article" date="2016" name="Biochim. Biophys. Acta">
        <title>Photochemical characterization of actinorhodopsin and its functional existence in the natural host.</title>
        <authorList>
            <person name="Nakamura S."/>
            <person name="Kikukawa T."/>
            <person name="Tamogami J."/>
            <person name="Kamiya M."/>
            <person name="Aizawa T."/>
            <person name="Hahn M.W."/>
            <person name="Ihara K."/>
            <person name="Kamo N."/>
            <person name="Demura M."/>
        </authorList>
    </citation>
    <scope>NUCLEOTIDE SEQUENCE [LARGE SCALE GENOMIC DNA]</scope>
    <source>
        <strain evidence="4 5">MWH-Dar1</strain>
    </source>
</reference>
<organism evidence="4 5">
    <name type="scientific">Candidatus Rhodoluna planktonica</name>
    <dbReference type="NCBI Taxonomy" id="535712"/>
    <lineage>
        <taxon>Bacteria</taxon>
        <taxon>Bacillati</taxon>
        <taxon>Actinomycetota</taxon>
        <taxon>Actinomycetes</taxon>
        <taxon>Micrococcales</taxon>
        <taxon>Microbacteriaceae</taxon>
        <taxon>Luna cluster</taxon>
        <taxon>Luna-1 subcluster</taxon>
        <taxon>Rhodoluna</taxon>
    </lineage>
</organism>
<dbReference type="STRING" id="535712.A4Z71_02470"/>
<dbReference type="InterPro" id="IPR013766">
    <property type="entry name" value="Thioredoxin_domain"/>
</dbReference>
<dbReference type="PANTHER" id="PTHR45663:SF11">
    <property type="entry name" value="GEO12009P1"/>
    <property type="match status" value="1"/>
</dbReference>
<dbReference type="GO" id="GO:0005737">
    <property type="term" value="C:cytoplasm"/>
    <property type="evidence" value="ECO:0007669"/>
    <property type="project" value="TreeGrafter"/>
</dbReference>
<dbReference type="KEGG" id="rpla:A4Z71_02470"/>
<gene>
    <name evidence="4" type="ORF">A4Z71_02470</name>
</gene>
<evidence type="ECO:0000313" key="5">
    <source>
        <dbReference type="Proteomes" id="UP000243784"/>
    </source>
</evidence>
<dbReference type="Gene3D" id="1.25.40.10">
    <property type="entry name" value="Tetratricopeptide repeat domain"/>
    <property type="match status" value="1"/>
</dbReference>
<dbReference type="AlphaFoldDB" id="A0A1D9DYI2"/>
<comment type="similarity">
    <text evidence="1">Belongs to the thioredoxin family.</text>
</comment>
<evidence type="ECO:0000256" key="1">
    <source>
        <dbReference type="ARBA" id="ARBA00008987"/>
    </source>
</evidence>
<dbReference type="InterPro" id="IPR011990">
    <property type="entry name" value="TPR-like_helical_dom_sf"/>
</dbReference>
<evidence type="ECO:0000313" key="4">
    <source>
        <dbReference type="EMBL" id="AOY55874.1"/>
    </source>
</evidence>
<dbReference type="Pfam" id="PF00085">
    <property type="entry name" value="Thioredoxin"/>
    <property type="match status" value="1"/>
</dbReference>
<dbReference type="GO" id="GO:0015035">
    <property type="term" value="F:protein-disulfide reductase activity"/>
    <property type="evidence" value="ECO:0007669"/>
    <property type="project" value="TreeGrafter"/>
</dbReference>
<accession>A0A1D9DYI2</accession>
<feature type="domain" description="Thioredoxin" evidence="3">
    <location>
        <begin position="42"/>
        <end position="143"/>
    </location>
</feature>
<dbReference type="Pfam" id="PF14561">
    <property type="entry name" value="TPR_20"/>
    <property type="match status" value="1"/>
</dbReference>
<keyword evidence="2" id="KW-0676">Redox-active center</keyword>
<dbReference type="EMBL" id="CP015208">
    <property type="protein sequence ID" value="AOY55874.1"/>
    <property type="molecule type" value="Genomic_DNA"/>
</dbReference>
<dbReference type="Gene3D" id="3.40.30.10">
    <property type="entry name" value="Glutaredoxin"/>
    <property type="match status" value="1"/>
</dbReference>
<dbReference type="CDD" id="cd02956">
    <property type="entry name" value="ybbN"/>
    <property type="match status" value="1"/>
</dbReference>
<dbReference type="Proteomes" id="UP000243784">
    <property type="component" value="Chromosome"/>
</dbReference>
<evidence type="ECO:0000259" key="3">
    <source>
        <dbReference type="Pfam" id="PF00085"/>
    </source>
</evidence>
<dbReference type="RefSeq" id="WP_070954385.1">
    <property type="nucleotide sequence ID" value="NZ_CP015208.1"/>
</dbReference>
<protein>
    <recommendedName>
        <fullName evidence="3">Thioredoxin domain-containing protein</fullName>
    </recommendedName>
</protein>
<dbReference type="PANTHER" id="PTHR45663">
    <property type="entry name" value="GEO12009P1"/>
    <property type="match status" value="1"/>
</dbReference>
<evidence type="ECO:0000256" key="2">
    <source>
        <dbReference type="ARBA" id="ARBA00023284"/>
    </source>
</evidence>
<dbReference type="InterPro" id="IPR036249">
    <property type="entry name" value="Thioredoxin-like_sf"/>
</dbReference>
<proteinExistence type="inferred from homology"/>
<dbReference type="GO" id="GO:0006950">
    <property type="term" value="P:response to stress"/>
    <property type="evidence" value="ECO:0007669"/>
    <property type="project" value="UniProtKB-ARBA"/>
</dbReference>
<keyword evidence="5" id="KW-1185">Reference proteome</keyword>